<dbReference type="PROSITE" id="PS51076">
    <property type="entry name" value="MH2"/>
    <property type="match status" value="1"/>
</dbReference>
<sequence>MTMDYKGFIEESLVHLNDKWDDVHPDAWCKILYLEKDKVVQKFYILEREVTIDGKVGSEFDGFDGERISLSCFHNEDRDEETTSILTYVGQGVKLRKDMDGSITATRLTKNPVIVKDHDNPSEHCFSLDVINNEGRLPHHVPVKIFDMEEFKCQMCIQIKINNDDDQTLRHQSVTCISLVKDERKAGDTPCWLVVINLCALRAISDPTVRTHVEQKLAELSARTDEELQEEMEKQEKNVDLAARHTEKHWSKLNQRKRLEESEATMRKIKFDLMKKDKKIGENLHYIWEIEAQNSKKPHFNVDYLKKHFEEAESRIGRFLNPEKHNDSASNDVMCPANDSSVTREWAKVKLARKLEEADERREK</sequence>
<dbReference type="GeneID" id="111122930"/>
<dbReference type="Gene3D" id="2.60.200.10">
    <property type="match status" value="1"/>
</dbReference>
<dbReference type="InterPro" id="IPR001132">
    <property type="entry name" value="SMAD_dom_Dwarfin-type"/>
</dbReference>
<gene>
    <name evidence="4" type="primary">LOC111122930</name>
</gene>
<feature type="domain" description="MH2" evidence="2">
    <location>
        <begin position="28"/>
        <end position="224"/>
    </location>
</feature>
<dbReference type="KEGG" id="cvn:111122930"/>
<keyword evidence="3" id="KW-1185">Reference proteome</keyword>
<dbReference type="AlphaFoldDB" id="A0A8B8CXZ4"/>
<dbReference type="OrthoDB" id="2914378at2759"/>
<reference evidence="3" key="1">
    <citation type="submission" date="2024-06" db="UniProtKB">
        <authorList>
            <consortium name="RefSeq"/>
        </authorList>
    </citation>
    <scope>NUCLEOTIDE SEQUENCE [LARGE SCALE GENOMIC DNA]</scope>
</reference>
<name>A0A8B8CXZ4_CRAVI</name>
<dbReference type="PANTHER" id="PTHR22742:SF2">
    <property type="entry name" value="EXPANSION, ISOFORM A-RELATED"/>
    <property type="match status" value="1"/>
</dbReference>
<reference evidence="4" key="2">
    <citation type="submission" date="2025-08" db="UniProtKB">
        <authorList>
            <consortium name="RefSeq"/>
        </authorList>
    </citation>
    <scope>IDENTIFICATION</scope>
    <source>
        <tissue evidence="4">Whole sample</tissue>
    </source>
</reference>
<evidence type="ECO:0000313" key="4">
    <source>
        <dbReference type="RefSeq" id="XP_022320678.1"/>
    </source>
</evidence>
<dbReference type="PANTHER" id="PTHR22742">
    <property type="entry name" value="EXPANSION, ISOFORM A-RELATED"/>
    <property type="match status" value="1"/>
</dbReference>
<evidence type="ECO:0000256" key="1">
    <source>
        <dbReference type="SAM" id="Coils"/>
    </source>
</evidence>
<dbReference type="InterPro" id="IPR008984">
    <property type="entry name" value="SMAD_FHA_dom_sf"/>
</dbReference>
<dbReference type="Proteomes" id="UP000694844">
    <property type="component" value="Chromosome 1"/>
</dbReference>
<dbReference type="SUPFAM" id="SSF49879">
    <property type="entry name" value="SMAD/FHA domain"/>
    <property type="match status" value="1"/>
</dbReference>
<organism evidence="3 4">
    <name type="scientific">Crassostrea virginica</name>
    <name type="common">Eastern oyster</name>
    <dbReference type="NCBI Taxonomy" id="6565"/>
    <lineage>
        <taxon>Eukaryota</taxon>
        <taxon>Metazoa</taxon>
        <taxon>Spiralia</taxon>
        <taxon>Lophotrochozoa</taxon>
        <taxon>Mollusca</taxon>
        <taxon>Bivalvia</taxon>
        <taxon>Autobranchia</taxon>
        <taxon>Pteriomorphia</taxon>
        <taxon>Ostreida</taxon>
        <taxon>Ostreoidea</taxon>
        <taxon>Ostreidae</taxon>
        <taxon>Crassostrea</taxon>
    </lineage>
</organism>
<dbReference type="InterPro" id="IPR017855">
    <property type="entry name" value="SMAD-like_dom_sf"/>
</dbReference>
<proteinExistence type="predicted"/>
<dbReference type="RefSeq" id="XP_022320678.1">
    <property type="nucleotide sequence ID" value="XM_022464970.1"/>
</dbReference>
<protein>
    <submittedName>
        <fullName evidence="4">Uncharacterized protein LOC111122930</fullName>
    </submittedName>
</protein>
<evidence type="ECO:0000259" key="2">
    <source>
        <dbReference type="PROSITE" id="PS51076"/>
    </source>
</evidence>
<dbReference type="GO" id="GO:0006355">
    <property type="term" value="P:regulation of DNA-templated transcription"/>
    <property type="evidence" value="ECO:0007669"/>
    <property type="project" value="InterPro"/>
</dbReference>
<dbReference type="SMART" id="SM00524">
    <property type="entry name" value="DWB"/>
    <property type="match status" value="1"/>
</dbReference>
<dbReference type="Pfam" id="PF03166">
    <property type="entry name" value="MH2"/>
    <property type="match status" value="1"/>
</dbReference>
<evidence type="ECO:0000313" key="3">
    <source>
        <dbReference type="Proteomes" id="UP000694844"/>
    </source>
</evidence>
<accession>A0A8B8CXZ4</accession>
<feature type="coiled-coil region" evidence="1">
    <location>
        <begin position="218"/>
        <end position="245"/>
    </location>
</feature>
<keyword evidence="1" id="KW-0175">Coiled coil</keyword>